<evidence type="ECO:0000313" key="3">
    <source>
        <dbReference type="EMBL" id="MBB6479365.1"/>
    </source>
</evidence>
<dbReference type="AlphaFoldDB" id="A0A841R681"/>
<dbReference type="GO" id="GO:0004557">
    <property type="term" value="F:alpha-galactosidase activity"/>
    <property type="evidence" value="ECO:0007669"/>
    <property type="project" value="UniProtKB-EC"/>
</dbReference>
<dbReference type="SUPFAM" id="SSF51445">
    <property type="entry name" value="(Trans)glycosidases"/>
    <property type="match status" value="1"/>
</dbReference>
<dbReference type="InterPro" id="IPR002252">
    <property type="entry name" value="Glyco_hydro_36"/>
</dbReference>
<reference evidence="3 4" key="1">
    <citation type="submission" date="2020-08" db="EMBL/GenBank/DDBJ databases">
        <title>Genomic Encyclopedia of Type Strains, Phase IV (KMG-IV): sequencing the most valuable type-strain genomes for metagenomic binning, comparative biology and taxonomic classification.</title>
        <authorList>
            <person name="Goeker M."/>
        </authorList>
    </citation>
    <scope>NUCLEOTIDE SEQUENCE [LARGE SCALE GENOMIC DNA]</scope>
    <source>
        <strain evidence="3 4">DSM 2461</strain>
    </source>
</reference>
<dbReference type="PANTHER" id="PTHR43053:SF3">
    <property type="entry name" value="ALPHA-GALACTOSIDASE C-RELATED"/>
    <property type="match status" value="1"/>
</dbReference>
<keyword evidence="2 3" id="KW-0326">Glycosidase</keyword>
<keyword evidence="4" id="KW-1185">Reference proteome</keyword>
<protein>
    <submittedName>
        <fullName evidence="3">Alpha-galactosidase</fullName>
        <ecNumber evidence="3">3.2.1.22</ecNumber>
    </submittedName>
</protein>
<dbReference type="EC" id="3.2.1.22" evidence="3"/>
<dbReference type="EMBL" id="JACHGJ010000002">
    <property type="protein sequence ID" value="MBB6479365.1"/>
    <property type="molecule type" value="Genomic_DNA"/>
</dbReference>
<name>A0A841R681_9SPIO</name>
<dbReference type="InterPro" id="IPR050985">
    <property type="entry name" value="Alpha-glycosidase_related"/>
</dbReference>
<dbReference type="GO" id="GO:0016052">
    <property type="term" value="P:carbohydrate catabolic process"/>
    <property type="evidence" value="ECO:0007669"/>
    <property type="project" value="InterPro"/>
</dbReference>
<evidence type="ECO:0000256" key="1">
    <source>
        <dbReference type="ARBA" id="ARBA00022801"/>
    </source>
</evidence>
<dbReference type="Proteomes" id="UP000587760">
    <property type="component" value="Unassembled WGS sequence"/>
</dbReference>
<evidence type="ECO:0000313" key="4">
    <source>
        <dbReference type="Proteomes" id="UP000587760"/>
    </source>
</evidence>
<sequence>MKKLIRADHLSRFFPMANVELKFGINRKKYALNIVESSPKRIFYRNEWIEVTCEKKSIDQGVIYTMSLTNISSKHIRITRLRLPATDGIASFLEKVSPRKISFLRNGYQSWSTARTYRISEKPLRPRFKLMSLATSNMANLPSNVPGMLSSDMYSLITDLEDGRTFLAGQLPPFNQFFYIILNANSRKDRSFFEMIYDFGRQMLEPGKKVKLDGIMIIQGTRAMVEQKYFHYIREKLEIQPPEKNFRGWCSWYQYYNKITPELLYRNLRAIQNRGMNFDFFQIDDGYQKAVGDWLDQSAPFDGRMKELADAVRTAGMKPGIWIAPFSAAANSELFRYHPEYILKNEMGKMLKASYNPFWKCFYYGVDVTHPRYAEYLREFIDVIVHQWGFEYLKCDFLFTASLRGAVHHDLSLSRASVVKKGMEIIRNAARPETKIIGCGMPLSAGIGSVDAMRVGPDTGDFWIHHTAKLVRTGSMFGVRNSMKNFMVRSPMHKRLWLNDPDCIMIRDKGTGLKPGERQSQIDAIALSGGILIYSDDFETLSEKAIADMALIDEVSENCFAGQAIALDVMEQEMPEIYYNTSGYLGLFNFSTTLRRRTYDLSMLFDYEREPAVLVDVRNGEKIPASSKTHVGDLLPRGSRLFRIESGQ</sequence>
<comment type="caution">
    <text evidence="3">The sequence shown here is derived from an EMBL/GenBank/DDBJ whole genome shotgun (WGS) entry which is preliminary data.</text>
</comment>
<dbReference type="Gene3D" id="3.20.20.70">
    <property type="entry name" value="Aldolase class I"/>
    <property type="match status" value="1"/>
</dbReference>
<proteinExistence type="predicted"/>
<dbReference type="Pfam" id="PF02065">
    <property type="entry name" value="Melibiase"/>
    <property type="match status" value="1"/>
</dbReference>
<accession>A0A841R681</accession>
<dbReference type="PANTHER" id="PTHR43053">
    <property type="entry name" value="GLYCOSIDASE FAMILY 31"/>
    <property type="match status" value="1"/>
</dbReference>
<dbReference type="CDD" id="cd14791">
    <property type="entry name" value="GH36"/>
    <property type="match status" value="1"/>
</dbReference>
<evidence type="ECO:0000256" key="2">
    <source>
        <dbReference type="ARBA" id="ARBA00023295"/>
    </source>
</evidence>
<dbReference type="InterPro" id="IPR017853">
    <property type="entry name" value="GH"/>
</dbReference>
<organism evidence="3 4">
    <name type="scientific">Spirochaeta isovalerica</name>
    <dbReference type="NCBI Taxonomy" id="150"/>
    <lineage>
        <taxon>Bacteria</taxon>
        <taxon>Pseudomonadati</taxon>
        <taxon>Spirochaetota</taxon>
        <taxon>Spirochaetia</taxon>
        <taxon>Spirochaetales</taxon>
        <taxon>Spirochaetaceae</taxon>
        <taxon>Spirochaeta</taxon>
    </lineage>
</organism>
<dbReference type="InterPro" id="IPR013785">
    <property type="entry name" value="Aldolase_TIM"/>
</dbReference>
<dbReference type="RefSeq" id="WP_184744547.1">
    <property type="nucleotide sequence ID" value="NZ_JACHGJ010000002.1"/>
</dbReference>
<gene>
    <name evidence="3" type="ORF">HNR50_001023</name>
</gene>
<keyword evidence="1 3" id="KW-0378">Hydrolase</keyword>